<dbReference type="PANTHER" id="PTHR45566">
    <property type="entry name" value="HTH-TYPE TRANSCRIPTIONAL REGULATOR YHJB-RELATED"/>
    <property type="match status" value="1"/>
</dbReference>
<dbReference type="EMBL" id="BAABEY010000005">
    <property type="protein sequence ID" value="GAA4433198.1"/>
    <property type="molecule type" value="Genomic_DNA"/>
</dbReference>
<evidence type="ECO:0000256" key="2">
    <source>
        <dbReference type="PROSITE-ProRule" id="PRU00169"/>
    </source>
</evidence>
<dbReference type="PROSITE" id="PS50043">
    <property type="entry name" value="HTH_LUXR_2"/>
    <property type="match status" value="1"/>
</dbReference>
<dbReference type="InterPro" id="IPR051015">
    <property type="entry name" value="EvgA-like"/>
</dbReference>
<reference evidence="6" key="1">
    <citation type="journal article" date="2019" name="Int. J. Syst. Evol. Microbiol.">
        <title>The Global Catalogue of Microorganisms (GCM) 10K type strain sequencing project: providing services to taxonomists for standard genome sequencing and annotation.</title>
        <authorList>
            <consortium name="The Broad Institute Genomics Platform"/>
            <consortium name="The Broad Institute Genome Sequencing Center for Infectious Disease"/>
            <person name="Wu L."/>
            <person name="Ma J."/>
        </authorList>
    </citation>
    <scope>NUCLEOTIDE SEQUENCE [LARGE SCALE GENOMIC DNA]</scope>
    <source>
        <strain evidence="6">JCM 31920</strain>
    </source>
</reference>
<dbReference type="InterPro" id="IPR016032">
    <property type="entry name" value="Sig_transdc_resp-reg_C-effctor"/>
</dbReference>
<feature type="domain" description="Response regulatory" evidence="4">
    <location>
        <begin position="2"/>
        <end position="119"/>
    </location>
</feature>
<dbReference type="SUPFAM" id="SSF46894">
    <property type="entry name" value="C-terminal effector domain of the bipartite response regulators"/>
    <property type="match status" value="1"/>
</dbReference>
<evidence type="ECO:0000256" key="1">
    <source>
        <dbReference type="ARBA" id="ARBA00023125"/>
    </source>
</evidence>
<accession>A0ABP8LR66</accession>
<organism evidence="5 6">
    <name type="scientific">Ravibacter arvi</name>
    <dbReference type="NCBI Taxonomy" id="2051041"/>
    <lineage>
        <taxon>Bacteria</taxon>
        <taxon>Pseudomonadati</taxon>
        <taxon>Bacteroidota</taxon>
        <taxon>Cytophagia</taxon>
        <taxon>Cytophagales</taxon>
        <taxon>Spirosomataceae</taxon>
        <taxon>Ravibacter</taxon>
    </lineage>
</organism>
<dbReference type="RefSeq" id="WP_345026598.1">
    <property type="nucleotide sequence ID" value="NZ_BAABEY010000005.1"/>
</dbReference>
<gene>
    <name evidence="5" type="ORF">GCM10023091_06380</name>
</gene>
<dbReference type="Gene3D" id="3.40.50.2300">
    <property type="match status" value="1"/>
</dbReference>
<evidence type="ECO:0000313" key="6">
    <source>
        <dbReference type="Proteomes" id="UP001501508"/>
    </source>
</evidence>
<comment type="caution">
    <text evidence="2">Lacks conserved residue(s) required for the propagation of feature annotation.</text>
</comment>
<dbReference type="Pfam" id="PF00196">
    <property type="entry name" value="GerE"/>
    <property type="match status" value="1"/>
</dbReference>
<dbReference type="PROSITE" id="PS00622">
    <property type="entry name" value="HTH_LUXR_1"/>
    <property type="match status" value="1"/>
</dbReference>
<dbReference type="PROSITE" id="PS50110">
    <property type="entry name" value="RESPONSE_REGULATORY"/>
    <property type="match status" value="1"/>
</dbReference>
<dbReference type="InterPro" id="IPR001789">
    <property type="entry name" value="Sig_transdc_resp-reg_receiver"/>
</dbReference>
<evidence type="ECO:0000313" key="5">
    <source>
        <dbReference type="EMBL" id="GAA4433198.1"/>
    </source>
</evidence>
<keyword evidence="6" id="KW-1185">Reference proteome</keyword>
<evidence type="ECO:0000259" key="4">
    <source>
        <dbReference type="PROSITE" id="PS50110"/>
    </source>
</evidence>
<keyword evidence="1" id="KW-0238">DNA-binding</keyword>
<dbReference type="InterPro" id="IPR011006">
    <property type="entry name" value="CheY-like_superfamily"/>
</dbReference>
<dbReference type="PANTHER" id="PTHR45566:SF1">
    <property type="entry name" value="HTH-TYPE TRANSCRIPTIONAL REGULATOR YHJB-RELATED"/>
    <property type="match status" value="1"/>
</dbReference>
<dbReference type="InterPro" id="IPR000792">
    <property type="entry name" value="Tscrpt_reg_LuxR_C"/>
</dbReference>
<dbReference type="PRINTS" id="PR00038">
    <property type="entry name" value="HTHLUXR"/>
</dbReference>
<sequence>MTIALIDEYPVLRLGLAQLLSSRFADLEVKEYESVAGFIRDHQGEEPELIALGLNGLGQEENLSLLSALKRRFRAAPILVFDERVEAMHALSYLKAGALGYVAKSDDLARLEEAIGEALSGKRYIVKEVFFEAILEEQAPGNLVLTQGENRVANYLIKGMKTKSIARLLDRSTSTISTYKSRIFKKYNVGNVIELKEKMKPQTGRSYAF</sequence>
<comment type="caution">
    <text evidence="5">The sequence shown here is derived from an EMBL/GenBank/DDBJ whole genome shotgun (WGS) entry which is preliminary data.</text>
</comment>
<name>A0ABP8LR66_9BACT</name>
<evidence type="ECO:0000259" key="3">
    <source>
        <dbReference type="PROSITE" id="PS50043"/>
    </source>
</evidence>
<protein>
    <submittedName>
        <fullName evidence="5">Response regulator transcription factor</fullName>
    </submittedName>
</protein>
<dbReference type="CDD" id="cd06170">
    <property type="entry name" value="LuxR_C_like"/>
    <property type="match status" value="1"/>
</dbReference>
<feature type="domain" description="HTH luxR-type" evidence="3">
    <location>
        <begin position="138"/>
        <end position="203"/>
    </location>
</feature>
<dbReference type="SUPFAM" id="SSF52172">
    <property type="entry name" value="CheY-like"/>
    <property type="match status" value="1"/>
</dbReference>
<dbReference type="Proteomes" id="UP001501508">
    <property type="component" value="Unassembled WGS sequence"/>
</dbReference>
<dbReference type="SMART" id="SM00421">
    <property type="entry name" value="HTH_LUXR"/>
    <property type="match status" value="1"/>
</dbReference>
<dbReference type="Pfam" id="PF00072">
    <property type="entry name" value="Response_reg"/>
    <property type="match status" value="1"/>
</dbReference>
<proteinExistence type="predicted"/>